<evidence type="ECO:0000313" key="1">
    <source>
        <dbReference type="EMBL" id="RGS69399.1"/>
    </source>
</evidence>
<comment type="caution">
    <text evidence="1">The sequence shown here is derived from an EMBL/GenBank/DDBJ whole genome shotgun (WGS) entry which is preliminary data.</text>
</comment>
<proteinExistence type="predicted"/>
<gene>
    <name evidence="1" type="ORF">DWX77_15055</name>
</gene>
<protein>
    <submittedName>
        <fullName evidence="1">Uncharacterized protein</fullName>
    </submittedName>
</protein>
<dbReference type="Proteomes" id="UP000284242">
    <property type="component" value="Unassembled WGS sequence"/>
</dbReference>
<dbReference type="Pfam" id="PF18941">
    <property type="entry name" value="DUF5688"/>
    <property type="match status" value="1"/>
</dbReference>
<reference evidence="1 2" key="1">
    <citation type="submission" date="2018-08" db="EMBL/GenBank/DDBJ databases">
        <title>A genome reference for cultivated species of the human gut microbiota.</title>
        <authorList>
            <person name="Zou Y."/>
            <person name="Xue W."/>
            <person name="Luo G."/>
        </authorList>
    </citation>
    <scope>NUCLEOTIDE SEQUENCE [LARGE SCALE GENOMIC DNA]</scope>
    <source>
        <strain evidence="1 2">AF21-24</strain>
    </source>
</reference>
<accession>A0A412KKT1</accession>
<organism evidence="1 2">
    <name type="scientific">Blautia obeum</name>
    <dbReference type="NCBI Taxonomy" id="40520"/>
    <lineage>
        <taxon>Bacteria</taxon>
        <taxon>Bacillati</taxon>
        <taxon>Bacillota</taxon>
        <taxon>Clostridia</taxon>
        <taxon>Lachnospirales</taxon>
        <taxon>Lachnospiraceae</taxon>
        <taxon>Blautia</taxon>
    </lineage>
</organism>
<dbReference type="InterPro" id="IPR043743">
    <property type="entry name" value="DUF5688"/>
</dbReference>
<sequence>MENGYENFVDTLRQSLLKETSYEEEMICYKKAEEYPPTSGDRLLLKNRQKEGVYEVCALYVRDLYDEFQNGWSMENIIQEIMKRLDMLARSECFEKSKNLDSYEKVKGDLFIRLMNVVKYRDELKNAIFRTVGDIALVLYAGWENWMDAVPALK</sequence>
<evidence type="ECO:0000313" key="2">
    <source>
        <dbReference type="Proteomes" id="UP000284242"/>
    </source>
</evidence>
<dbReference type="AlphaFoldDB" id="A0A412KKT1"/>
<dbReference type="EMBL" id="QRVV01000079">
    <property type="protein sequence ID" value="RGS69399.1"/>
    <property type="molecule type" value="Genomic_DNA"/>
</dbReference>
<name>A0A412KKT1_9FIRM</name>